<gene>
    <name evidence="2" type="primary">Fas1_2</name>
    <name evidence="2" type="ORF">SK128_014627</name>
</gene>
<dbReference type="Gene3D" id="2.30.180.10">
    <property type="entry name" value="FAS1 domain"/>
    <property type="match status" value="2"/>
</dbReference>
<dbReference type="EMBL" id="JAXCGZ010002661">
    <property type="protein sequence ID" value="KAK7083682.1"/>
    <property type="molecule type" value="Genomic_DNA"/>
</dbReference>
<dbReference type="GO" id="GO:0050839">
    <property type="term" value="F:cell adhesion molecule binding"/>
    <property type="evidence" value="ECO:0007669"/>
    <property type="project" value="TreeGrafter"/>
</dbReference>
<proteinExistence type="predicted"/>
<feature type="domain" description="FAS1" evidence="1">
    <location>
        <begin position="1"/>
        <end position="137"/>
    </location>
</feature>
<dbReference type="SMART" id="SM00554">
    <property type="entry name" value="FAS1"/>
    <property type="match status" value="2"/>
</dbReference>
<dbReference type="InterPro" id="IPR036378">
    <property type="entry name" value="FAS1_dom_sf"/>
</dbReference>
<dbReference type="GO" id="GO:0007155">
    <property type="term" value="P:cell adhesion"/>
    <property type="evidence" value="ECO:0007669"/>
    <property type="project" value="TreeGrafter"/>
</dbReference>
<organism evidence="2 3">
    <name type="scientific">Halocaridina rubra</name>
    <name type="common">Hawaiian red shrimp</name>
    <dbReference type="NCBI Taxonomy" id="373956"/>
    <lineage>
        <taxon>Eukaryota</taxon>
        <taxon>Metazoa</taxon>
        <taxon>Ecdysozoa</taxon>
        <taxon>Arthropoda</taxon>
        <taxon>Crustacea</taxon>
        <taxon>Multicrustacea</taxon>
        <taxon>Malacostraca</taxon>
        <taxon>Eumalacostraca</taxon>
        <taxon>Eucarida</taxon>
        <taxon>Decapoda</taxon>
        <taxon>Pleocyemata</taxon>
        <taxon>Caridea</taxon>
        <taxon>Atyoidea</taxon>
        <taxon>Atyidae</taxon>
        <taxon>Halocaridina</taxon>
    </lineage>
</organism>
<dbReference type="AlphaFoldDB" id="A0AAN8XG34"/>
<reference evidence="2 3" key="1">
    <citation type="submission" date="2023-11" db="EMBL/GenBank/DDBJ databases">
        <title>Halocaridina rubra genome assembly.</title>
        <authorList>
            <person name="Smith C."/>
        </authorList>
    </citation>
    <scope>NUCLEOTIDE SEQUENCE [LARGE SCALE GENOMIC DNA]</scope>
    <source>
        <strain evidence="2">EP-1</strain>
        <tissue evidence="2">Whole</tissue>
    </source>
</reference>
<sequence length="306" mass="34196">DFERRVTELNLLDVFNMQGKNTFFIPVNQALNSLRGEQDLIDKQVIHGHIVPGKVLFTRTVQNPNDQSESLAFTDNLKVFISMENVTSGSEEGKTFYVKSNTVAGDVSHNKGTVIARIVKGNIPVKNGVVHLIDRPLMVVASSIMSYLQEEGGQLSRFHELMREHYPDLTHLLVVERDLTLFAPSNVAFDKVNAERLREVVLNKERLGKLLNLHIIKRRLTTDEIVDRSVHEIFQEETMSNGRKLYFAVNQPKAVVPVISLEGGGVNATVTTPDIAAKNGVIHIIDHILGIPSQTVYVKLSTDPML</sequence>
<dbReference type="GO" id="GO:0031012">
    <property type="term" value="C:extracellular matrix"/>
    <property type="evidence" value="ECO:0007669"/>
    <property type="project" value="TreeGrafter"/>
</dbReference>
<evidence type="ECO:0000259" key="1">
    <source>
        <dbReference type="PROSITE" id="PS50213"/>
    </source>
</evidence>
<evidence type="ECO:0000313" key="3">
    <source>
        <dbReference type="Proteomes" id="UP001381693"/>
    </source>
</evidence>
<feature type="non-terminal residue" evidence="2">
    <location>
        <position position="1"/>
    </location>
</feature>
<dbReference type="GO" id="GO:0005615">
    <property type="term" value="C:extracellular space"/>
    <property type="evidence" value="ECO:0007669"/>
    <property type="project" value="TreeGrafter"/>
</dbReference>
<keyword evidence="3" id="KW-1185">Reference proteome</keyword>
<dbReference type="Pfam" id="PF02469">
    <property type="entry name" value="Fasciclin"/>
    <property type="match status" value="2"/>
</dbReference>
<name>A0AAN8XG34_HALRR</name>
<feature type="non-terminal residue" evidence="2">
    <location>
        <position position="306"/>
    </location>
</feature>
<dbReference type="PROSITE" id="PS50213">
    <property type="entry name" value="FAS1"/>
    <property type="match status" value="2"/>
</dbReference>
<dbReference type="GO" id="GO:0030198">
    <property type="term" value="P:extracellular matrix organization"/>
    <property type="evidence" value="ECO:0007669"/>
    <property type="project" value="TreeGrafter"/>
</dbReference>
<comment type="caution">
    <text evidence="2">The sequence shown here is derived from an EMBL/GenBank/DDBJ whole genome shotgun (WGS) entry which is preliminary data.</text>
</comment>
<accession>A0AAN8XG34</accession>
<dbReference type="PANTHER" id="PTHR10900:SF80">
    <property type="entry name" value="FASCICLIN-1"/>
    <property type="match status" value="1"/>
</dbReference>
<protein>
    <submittedName>
        <fullName evidence="2">Fatty acid synthase beta subunit fas1</fullName>
    </submittedName>
</protein>
<dbReference type="InterPro" id="IPR050904">
    <property type="entry name" value="Adhesion/Biosynth-related"/>
</dbReference>
<evidence type="ECO:0000313" key="2">
    <source>
        <dbReference type="EMBL" id="KAK7083682.1"/>
    </source>
</evidence>
<dbReference type="PANTHER" id="PTHR10900">
    <property type="entry name" value="PERIOSTIN-RELATED"/>
    <property type="match status" value="1"/>
</dbReference>
<dbReference type="Proteomes" id="UP001381693">
    <property type="component" value="Unassembled WGS sequence"/>
</dbReference>
<feature type="domain" description="FAS1" evidence="1">
    <location>
        <begin position="142"/>
        <end position="289"/>
    </location>
</feature>
<dbReference type="SUPFAM" id="SSF82153">
    <property type="entry name" value="FAS1 domain"/>
    <property type="match status" value="2"/>
</dbReference>
<dbReference type="InterPro" id="IPR000782">
    <property type="entry name" value="FAS1_domain"/>
</dbReference>